<dbReference type="Pfam" id="PF00561">
    <property type="entry name" value="Abhydrolase_1"/>
    <property type="match status" value="1"/>
</dbReference>
<keyword evidence="3" id="KW-0614">Plasmid</keyword>
<feature type="compositionally biased region" description="Low complexity" evidence="1">
    <location>
        <begin position="329"/>
        <end position="343"/>
    </location>
</feature>
<organism evidence="3 4">
    <name type="scientific">Candidatus Thiodictyon syntrophicum</name>
    <dbReference type="NCBI Taxonomy" id="1166950"/>
    <lineage>
        <taxon>Bacteria</taxon>
        <taxon>Pseudomonadati</taxon>
        <taxon>Pseudomonadota</taxon>
        <taxon>Gammaproteobacteria</taxon>
        <taxon>Chromatiales</taxon>
        <taxon>Chromatiaceae</taxon>
        <taxon>Thiodictyon</taxon>
    </lineage>
</organism>
<dbReference type="EMBL" id="CP020372">
    <property type="protein sequence ID" value="AUB85582.1"/>
    <property type="molecule type" value="Genomic_DNA"/>
</dbReference>
<name>A0A2K8UJ88_9GAMM</name>
<sequence>MLKRLVQVFAALVVLAIGAAVLLPLLIPAQTLQPQGSARAAATPDSRFMTIPFPGTGGLEIHYLERPAAAGAEQRAFLLLHGFTFNSFTWGAVLDPLAELGRTVAYDQLPYGLSAKPLAGDWSGADPYAKESAIAQVGAVMQGLGLGHAILVGNSSGGTLALEAALAYPERVTGLILVAPWVHAQRPTIPAAVAQLTQLQRLSLFIARKLGNPTLLEYSYQDPARLTAARRDQAIIHTRVANWDLAWGALLDRSLSSAVDISDRLGQVRVPVLLITSDQDKLVKPEDTRRVAAALPHATLKVLPGCGHVPQEECPRAFMAAVSEWLQSPAGPGAPGAQAPGETAPGGNGGP</sequence>
<accession>A0A2K8UJ88</accession>
<dbReference type="RefSeq" id="WP_100923196.1">
    <property type="nucleotide sequence ID" value="NZ_CP020372.1"/>
</dbReference>
<dbReference type="KEGG" id="tsy:THSYN_32260"/>
<feature type="region of interest" description="Disordered" evidence="1">
    <location>
        <begin position="327"/>
        <end position="351"/>
    </location>
</feature>
<protein>
    <submittedName>
        <fullName evidence="3">Alpha/beta hydrolase</fullName>
    </submittedName>
</protein>
<keyword evidence="4" id="KW-1185">Reference proteome</keyword>
<evidence type="ECO:0000256" key="1">
    <source>
        <dbReference type="SAM" id="MobiDB-lite"/>
    </source>
</evidence>
<dbReference type="Gene3D" id="3.40.50.1820">
    <property type="entry name" value="alpha/beta hydrolase"/>
    <property type="match status" value="1"/>
</dbReference>
<dbReference type="PANTHER" id="PTHR43689">
    <property type="entry name" value="HYDROLASE"/>
    <property type="match status" value="1"/>
</dbReference>
<reference evidence="3 4" key="1">
    <citation type="submission" date="2017-03" db="EMBL/GenBank/DDBJ databases">
        <title>Complete genome sequence of Candidatus 'Thiodictyon syntrophicum' sp. nov. strain Cad16T, a photolithoautotroph purple sulfur bacterium isolated from an alpine meromictic lake.</title>
        <authorList>
            <person name="Luedin S.M."/>
            <person name="Pothier J.F."/>
            <person name="Danza F."/>
            <person name="Storelli N."/>
            <person name="Wittwer M."/>
            <person name="Tonolla M."/>
        </authorList>
    </citation>
    <scope>NUCLEOTIDE SEQUENCE [LARGE SCALE GENOMIC DNA]</scope>
    <source>
        <strain evidence="3 4">Cad16T</strain>
        <plasmid evidence="4">Plasmid pts485</plasmid>
    </source>
</reference>
<dbReference type="SUPFAM" id="SSF53474">
    <property type="entry name" value="alpha/beta-Hydrolases"/>
    <property type="match status" value="1"/>
</dbReference>
<dbReference type="GO" id="GO:0016787">
    <property type="term" value="F:hydrolase activity"/>
    <property type="evidence" value="ECO:0007669"/>
    <property type="project" value="UniProtKB-KW"/>
</dbReference>
<proteinExistence type="predicted"/>
<dbReference type="PRINTS" id="PR00412">
    <property type="entry name" value="EPOXHYDRLASE"/>
</dbReference>
<dbReference type="Proteomes" id="UP000232638">
    <property type="component" value="Plasmid pTs485"/>
</dbReference>
<keyword evidence="3" id="KW-0378">Hydrolase</keyword>
<dbReference type="OrthoDB" id="9779853at2"/>
<feature type="domain" description="AB hydrolase-1" evidence="2">
    <location>
        <begin position="76"/>
        <end position="313"/>
    </location>
</feature>
<evidence type="ECO:0000313" key="4">
    <source>
        <dbReference type="Proteomes" id="UP000232638"/>
    </source>
</evidence>
<geneLocation type="plasmid" evidence="4">
    <name>pts485</name>
</geneLocation>
<evidence type="ECO:0000259" key="2">
    <source>
        <dbReference type="Pfam" id="PF00561"/>
    </source>
</evidence>
<evidence type="ECO:0000313" key="3">
    <source>
        <dbReference type="EMBL" id="AUB85582.1"/>
    </source>
</evidence>
<dbReference type="InterPro" id="IPR000073">
    <property type="entry name" value="AB_hydrolase_1"/>
</dbReference>
<dbReference type="PRINTS" id="PR00111">
    <property type="entry name" value="ABHYDROLASE"/>
</dbReference>
<dbReference type="AlphaFoldDB" id="A0A2K8UJ88"/>
<dbReference type="InterPro" id="IPR029058">
    <property type="entry name" value="AB_hydrolase_fold"/>
</dbReference>
<dbReference type="InterPro" id="IPR000639">
    <property type="entry name" value="Epox_hydrolase-like"/>
</dbReference>
<gene>
    <name evidence="3" type="ORF">THSYN_32260</name>
</gene>
<dbReference type="PANTHER" id="PTHR43689:SF8">
    <property type="entry name" value="ALPHA_BETA-HYDROLASES SUPERFAMILY PROTEIN"/>
    <property type="match status" value="1"/>
</dbReference>